<dbReference type="InterPro" id="IPR039422">
    <property type="entry name" value="MarR/SlyA-like"/>
</dbReference>
<dbReference type="Pfam" id="PF12802">
    <property type="entry name" value="MarR_2"/>
    <property type="match status" value="1"/>
</dbReference>
<dbReference type="EMBL" id="JAPFQL010000064">
    <property type="protein sequence ID" value="MDC5698375.1"/>
    <property type="molecule type" value="Genomic_DNA"/>
</dbReference>
<comment type="caution">
    <text evidence="2">The sequence shown here is derived from an EMBL/GenBank/DDBJ whole genome shotgun (WGS) entry which is preliminary data.</text>
</comment>
<evidence type="ECO:0000313" key="2">
    <source>
        <dbReference type="EMBL" id="MDC5698375.1"/>
    </source>
</evidence>
<dbReference type="PRINTS" id="PR00598">
    <property type="entry name" value="HTHMARR"/>
</dbReference>
<dbReference type="PANTHER" id="PTHR33164:SF43">
    <property type="entry name" value="HTH-TYPE TRANSCRIPTIONAL REPRESSOR YETL"/>
    <property type="match status" value="1"/>
</dbReference>
<reference evidence="2 3" key="1">
    <citation type="submission" date="2022-11" db="EMBL/GenBank/DDBJ databases">
        <title>Anaerobic phenanthrene biodegradation by a DNRA strain PheN6.</title>
        <authorList>
            <person name="Zhang Z."/>
        </authorList>
    </citation>
    <scope>NUCLEOTIDE SEQUENCE [LARGE SCALE GENOMIC DNA]</scope>
    <source>
        <strain evidence="2 3">PheN6</strain>
    </source>
</reference>
<keyword evidence="3" id="KW-1185">Reference proteome</keyword>
<dbReference type="Proteomes" id="UP001150259">
    <property type="component" value="Unassembled WGS sequence"/>
</dbReference>
<dbReference type="SUPFAM" id="SSF46785">
    <property type="entry name" value="Winged helix' DNA-binding domain"/>
    <property type="match status" value="1"/>
</dbReference>
<evidence type="ECO:0000259" key="1">
    <source>
        <dbReference type="PROSITE" id="PS50995"/>
    </source>
</evidence>
<dbReference type="InterPro" id="IPR000835">
    <property type="entry name" value="HTH_MarR-typ"/>
</dbReference>
<protein>
    <submittedName>
        <fullName evidence="2">MarR family transcriptional regulator</fullName>
    </submittedName>
</protein>
<dbReference type="RefSeq" id="WP_272462949.1">
    <property type="nucleotide sequence ID" value="NZ_JAPFQL010000064.1"/>
</dbReference>
<proteinExistence type="predicted"/>
<gene>
    <name evidence="2" type="ORF">OO014_14040</name>
</gene>
<dbReference type="InterPro" id="IPR036390">
    <property type="entry name" value="WH_DNA-bd_sf"/>
</dbReference>
<sequence length="161" mass="17587">MVSEISTQPSEALQTAVPRWRPSRSLEALQELLDVGEALPEVVARRAGMSTTELHALRHLSAEALGPVELARRLRITSAASSGVVDRLVAHGHAERRPHPDDGRRTVVVVTDSGRAEVIGWLRPMFQSLAELEGSLTPDERAVVERYLTGAVEAMRTLLRG</sequence>
<name>A0ABT5GJF0_9MICO</name>
<evidence type="ECO:0000313" key="3">
    <source>
        <dbReference type="Proteomes" id="UP001150259"/>
    </source>
</evidence>
<dbReference type="PROSITE" id="PS50995">
    <property type="entry name" value="HTH_MARR_2"/>
    <property type="match status" value="1"/>
</dbReference>
<dbReference type="PANTHER" id="PTHR33164">
    <property type="entry name" value="TRANSCRIPTIONAL REGULATOR, MARR FAMILY"/>
    <property type="match status" value="1"/>
</dbReference>
<accession>A0ABT5GJF0</accession>
<dbReference type="InterPro" id="IPR036388">
    <property type="entry name" value="WH-like_DNA-bd_sf"/>
</dbReference>
<dbReference type="Gene3D" id="1.10.10.10">
    <property type="entry name" value="Winged helix-like DNA-binding domain superfamily/Winged helix DNA-binding domain"/>
    <property type="match status" value="1"/>
</dbReference>
<organism evidence="2 3">
    <name type="scientific">Intrasporangium calvum</name>
    <dbReference type="NCBI Taxonomy" id="53358"/>
    <lineage>
        <taxon>Bacteria</taxon>
        <taxon>Bacillati</taxon>
        <taxon>Actinomycetota</taxon>
        <taxon>Actinomycetes</taxon>
        <taxon>Micrococcales</taxon>
        <taxon>Intrasporangiaceae</taxon>
        <taxon>Intrasporangium</taxon>
    </lineage>
</organism>
<feature type="domain" description="HTH marR-type" evidence="1">
    <location>
        <begin position="25"/>
        <end position="153"/>
    </location>
</feature>
<dbReference type="SMART" id="SM00347">
    <property type="entry name" value="HTH_MARR"/>
    <property type="match status" value="1"/>
</dbReference>